<proteinExistence type="predicted"/>
<dbReference type="PANTHER" id="PTHR36985:SF1">
    <property type="entry name" value="TRANSLOCATION AND ASSEMBLY MODULE SUBUNIT TAMB"/>
    <property type="match status" value="1"/>
</dbReference>
<keyword evidence="7" id="KW-1185">Reference proteome</keyword>
<keyword evidence="3" id="KW-1133">Transmembrane helix</keyword>
<evidence type="ECO:0000313" key="6">
    <source>
        <dbReference type="EMBL" id="GER03889.1"/>
    </source>
</evidence>
<evidence type="ECO:0000313" key="7">
    <source>
        <dbReference type="Proteomes" id="UP000324996"/>
    </source>
</evidence>
<dbReference type="GO" id="GO:0005886">
    <property type="term" value="C:plasma membrane"/>
    <property type="evidence" value="ECO:0007669"/>
    <property type="project" value="InterPro"/>
</dbReference>
<organism evidence="6 7">
    <name type="scientific">Iodidimonas nitroreducens</name>
    <dbReference type="NCBI Taxonomy" id="1236968"/>
    <lineage>
        <taxon>Bacteria</taxon>
        <taxon>Pseudomonadati</taxon>
        <taxon>Pseudomonadota</taxon>
        <taxon>Alphaproteobacteria</taxon>
        <taxon>Iodidimonadales</taxon>
        <taxon>Iodidimonadaceae</taxon>
        <taxon>Iodidimonas</taxon>
    </lineage>
</organism>
<dbReference type="Proteomes" id="UP000324996">
    <property type="component" value="Unassembled WGS sequence"/>
</dbReference>
<dbReference type="InterPro" id="IPR007452">
    <property type="entry name" value="TamB_C"/>
</dbReference>
<dbReference type="GO" id="GO:0097347">
    <property type="term" value="C:TAM protein secretion complex"/>
    <property type="evidence" value="ECO:0007669"/>
    <property type="project" value="TreeGrafter"/>
</dbReference>
<feature type="domain" description="Translocation and assembly module TamB C-terminal" evidence="5">
    <location>
        <begin position="99"/>
        <end position="452"/>
    </location>
</feature>
<dbReference type="RefSeq" id="WP_150006983.1">
    <property type="nucleotide sequence ID" value="NZ_BKCN01000006.1"/>
</dbReference>
<accession>A0A5A7N9Z0</accession>
<keyword evidence="2" id="KW-0812">Transmembrane</keyword>
<evidence type="ECO:0000259" key="5">
    <source>
        <dbReference type="Pfam" id="PF04357"/>
    </source>
</evidence>
<dbReference type="AlphaFoldDB" id="A0A5A7N9Z0"/>
<dbReference type="EMBL" id="BKCN01000006">
    <property type="protein sequence ID" value="GER03889.1"/>
    <property type="molecule type" value="Genomic_DNA"/>
</dbReference>
<evidence type="ECO:0000256" key="1">
    <source>
        <dbReference type="ARBA" id="ARBA00004167"/>
    </source>
</evidence>
<reference evidence="6 7" key="1">
    <citation type="submission" date="2019-09" db="EMBL/GenBank/DDBJ databases">
        <title>NBRP : Genome information of microbial organism related human and environment.</title>
        <authorList>
            <person name="Hattori M."/>
            <person name="Oshima K."/>
            <person name="Inaba H."/>
            <person name="Suda W."/>
            <person name="Sakamoto M."/>
            <person name="Iino T."/>
            <person name="Kitahara M."/>
            <person name="Oshida Y."/>
            <person name="Iida T."/>
            <person name="Kudo T."/>
            <person name="Itoh T."/>
            <person name="Ohkuma M."/>
        </authorList>
    </citation>
    <scope>NUCLEOTIDE SEQUENCE [LARGE SCALE GENOMIC DNA]</scope>
    <source>
        <strain evidence="6 7">Q-1</strain>
    </source>
</reference>
<evidence type="ECO:0000256" key="3">
    <source>
        <dbReference type="ARBA" id="ARBA00022989"/>
    </source>
</evidence>
<comment type="caution">
    <text evidence="6">The sequence shown here is derived from an EMBL/GenBank/DDBJ whole genome shotgun (WGS) entry which is preliminary data.</text>
</comment>
<protein>
    <recommendedName>
        <fullName evidence="5">Translocation and assembly module TamB C-terminal domain-containing protein</fullName>
    </recommendedName>
</protein>
<name>A0A5A7N9Z0_9PROT</name>
<gene>
    <name evidence="6" type="ORF">JCM17846_15710</name>
</gene>
<comment type="subcellular location">
    <subcellularLocation>
        <location evidence="1">Membrane</location>
        <topology evidence="1">Single-pass membrane protein</topology>
    </subcellularLocation>
</comment>
<evidence type="ECO:0000256" key="4">
    <source>
        <dbReference type="ARBA" id="ARBA00023136"/>
    </source>
</evidence>
<dbReference type="Pfam" id="PF04357">
    <property type="entry name" value="TamB"/>
    <property type="match status" value="1"/>
</dbReference>
<dbReference type="GO" id="GO:0009306">
    <property type="term" value="P:protein secretion"/>
    <property type="evidence" value="ECO:0007669"/>
    <property type="project" value="InterPro"/>
</dbReference>
<dbReference type="PANTHER" id="PTHR36985">
    <property type="entry name" value="TRANSLOCATION AND ASSEMBLY MODULE SUBUNIT TAMB"/>
    <property type="match status" value="1"/>
</dbReference>
<evidence type="ECO:0000256" key="2">
    <source>
        <dbReference type="ARBA" id="ARBA00022692"/>
    </source>
</evidence>
<sequence length="452" mass="47868">MRLNLVQPAFDLPDDAPLEGEMIWQGALAPLFMILDLPQQEASGDLDATIKIAGTIESPEPKGMISLKNGRYEHLPSGFLATDLALDARLDGLKLTIESLAAQDGNGGRISGAGSAGLSPEGELLADLDLSLDGVTVVRRVEARAITSAQLKFEKSPAIHRLSGRIEPTRADIDIAKSLPDDVTSIEVTEIDSRVARMDGGDDDTGDQGLAPPDERPLALDLKIAAPRRIFIRGRGLDSEWALDLDIDGSADTPLITGSARLVKGAFDFAGRRLILDNGQILLTGNANPDPLLDITARDQIDGLAIVLQLSGPLSAPVISLQSTPSLPEDEILARLLFGEQVSDLTPLEAMQLASALASLSGGGGLDVIGAARSTLGLDRLNIDMGGEDTAGTRLTGGKYLTDDIYLEISTETGTGITTGTIEWALTRNLGVRSEMSSSKDNSVSLRWSWSY</sequence>
<keyword evidence="4" id="KW-0472">Membrane</keyword>